<keyword evidence="1" id="KW-0238">DNA-binding</keyword>
<sequence length="174" mass="19177">MAHFSRPRAGIFFYLHWIDFVASLEKQLSELVQKSPLSGKCAAEALRLLLALANAPAPLVEIAGPCCPTPELVNWLGISRQGIHKGAKEHRIVAIQLGRTWYYPTWQMRPDRALDKNVAKVQAVLREKMGPIEAAQWWVSGDEAPCKAIFNGQAEGVLARARAALSKGEPQVQA</sequence>
<reference evidence="1 2" key="1">
    <citation type="submission" date="2017-12" db="EMBL/GenBank/DDBJ databases">
        <title>Phylogenetic diversity of female urinary microbiome.</title>
        <authorList>
            <person name="Thomas-White K."/>
            <person name="Wolfe A.J."/>
        </authorList>
    </citation>
    <scope>NUCLEOTIDE SEQUENCE [LARGE SCALE GENOMIC DNA]</scope>
    <source>
        <strain evidence="1 2">UMB0402</strain>
    </source>
</reference>
<dbReference type="AlphaFoldDB" id="A0A2I1IP57"/>
<dbReference type="Proteomes" id="UP000235122">
    <property type="component" value="Unassembled WGS sequence"/>
</dbReference>
<gene>
    <name evidence="1" type="ORF">CYJ19_04475</name>
</gene>
<evidence type="ECO:0000313" key="1">
    <source>
        <dbReference type="EMBL" id="PKY72899.1"/>
    </source>
</evidence>
<organism evidence="1 2">
    <name type="scientific">Winkia neuii</name>
    <dbReference type="NCBI Taxonomy" id="33007"/>
    <lineage>
        <taxon>Bacteria</taxon>
        <taxon>Bacillati</taxon>
        <taxon>Actinomycetota</taxon>
        <taxon>Actinomycetes</taxon>
        <taxon>Actinomycetales</taxon>
        <taxon>Actinomycetaceae</taxon>
        <taxon>Winkia</taxon>
    </lineage>
</organism>
<keyword evidence="2" id="KW-1185">Reference proteome</keyword>
<comment type="caution">
    <text evidence="1">The sequence shown here is derived from an EMBL/GenBank/DDBJ whole genome shotgun (WGS) entry which is preliminary data.</text>
</comment>
<accession>A0A2I1IP57</accession>
<proteinExistence type="predicted"/>
<protein>
    <submittedName>
        <fullName evidence="1">DNA-binding protein</fullName>
    </submittedName>
</protein>
<dbReference type="EMBL" id="PKKO01000002">
    <property type="protein sequence ID" value="PKY72899.1"/>
    <property type="molecule type" value="Genomic_DNA"/>
</dbReference>
<dbReference type="GO" id="GO:0003677">
    <property type="term" value="F:DNA binding"/>
    <property type="evidence" value="ECO:0007669"/>
    <property type="project" value="UniProtKB-KW"/>
</dbReference>
<evidence type="ECO:0000313" key="2">
    <source>
        <dbReference type="Proteomes" id="UP000235122"/>
    </source>
</evidence>
<name>A0A2I1IP57_9ACTO</name>